<dbReference type="NCBIfam" id="TIGR00360">
    <property type="entry name" value="ComEC_N-term"/>
    <property type="match status" value="1"/>
</dbReference>
<keyword evidence="2" id="KW-1003">Cell membrane</keyword>
<keyword evidence="10" id="KW-1185">Reference proteome</keyword>
<dbReference type="PANTHER" id="PTHR30619:SF1">
    <property type="entry name" value="RECOMBINATION PROTEIN 2"/>
    <property type="match status" value="1"/>
</dbReference>
<dbReference type="Proteomes" id="UP000186684">
    <property type="component" value="Unassembled WGS sequence"/>
</dbReference>
<feature type="transmembrane region" description="Helical" evidence="6">
    <location>
        <begin position="343"/>
        <end position="360"/>
    </location>
</feature>
<name>A0A1N7N7P6_9RHOB</name>
<dbReference type="PANTHER" id="PTHR30619">
    <property type="entry name" value="DNA INTERNALIZATION/COMPETENCE PROTEIN COMEC/REC2"/>
    <property type="match status" value="1"/>
</dbReference>
<feature type="transmembrane region" description="Helical" evidence="6">
    <location>
        <begin position="461"/>
        <end position="480"/>
    </location>
</feature>
<reference evidence="10" key="1">
    <citation type="submission" date="2017-01" db="EMBL/GenBank/DDBJ databases">
        <authorList>
            <person name="Varghese N."/>
            <person name="Submissions S."/>
        </authorList>
    </citation>
    <scope>NUCLEOTIDE SEQUENCE [LARGE SCALE GENOMIC DNA]</scope>
    <source>
        <strain evidence="10">DSM 29430</strain>
    </source>
</reference>
<dbReference type="EMBL" id="FTOQ01000007">
    <property type="protein sequence ID" value="SIS94201.1"/>
    <property type="molecule type" value="Genomic_DNA"/>
</dbReference>
<dbReference type="GO" id="GO:0005886">
    <property type="term" value="C:plasma membrane"/>
    <property type="evidence" value="ECO:0007669"/>
    <property type="project" value="UniProtKB-SubCell"/>
</dbReference>
<protein>
    <submittedName>
        <fullName evidence="9">Competence protein ComEC</fullName>
    </submittedName>
</protein>
<feature type="transmembrane region" description="Helical" evidence="6">
    <location>
        <begin position="395"/>
        <end position="417"/>
    </location>
</feature>
<feature type="transmembrane region" description="Helical" evidence="6">
    <location>
        <begin position="12"/>
        <end position="35"/>
    </location>
</feature>
<dbReference type="Pfam" id="PF13567">
    <property type="entry name" value="DUF4131"/>
    <property type="match status" value="1"/>
</dbReference>
<evidence type="ECO:0000313" key="9">
    <source>
        <dbReference type="EMBL" id="SIS94201.1"/>
    </source>
</evidence>
<feature type="transmembrane region" description="Helical" evidence="6">
    <location>
        <begin position="41"/>
        <end position="60"/>
    </location>
</feature>
<evidence type="ECO:0000256" key="3">
    <source>
        <dbReference type="ARBA" id="ARBA00022692"/>
    </source>
</evidence>
<proteinExistence type="predicted"/>
<feature type="transmembrane region" description="Helical" evidence="6">
    <location>
        <begin position="260"/>
        <end position="283"/>
    </location>
</feature>
<keyword evidence="4 6" id="KW-1133">Transmembrane helix</keyword>
<sequence length="682" mass="70931">MGRFWTAMENALASQSGALFPWLAVLLGAGVGFYFSLPVEPAPWALAGLGIAGAAGVVLAARSGLLAAALLFCVAMPALGVGIAGLRAQIVATPLIEGRYYGPIEGRIVALDRSASDKPRLTLDRVVLPWLPPEKTPRRVRLSLHGDQRWLDPVPGATVILTGHLSAPQGPVEPGGFDFRRHAWFQSLGEVGYTRSPVLQLRDGDGALPVALLRHRLGGRIRDTLGGDRGAVAAAILVGDRSGITPGALTALREANLAHLLAISGLHMGLVAGLVFAGLRLCLVALPGIGLRWPVKKIAAFGALVAAAAYLALSGGNVATQRAFVMVSVMLVAVLIDRRSLSLRSVALAALIVLCLTPEALLGPGFQMSFAATTALVGAFAAWRNRGFEGRLPGWARGAAAVVLSSAVAGAATAPFAMAHFNIVSHFGLVANLLAVPLMGVLVMPAGLLALAAMPLGLEALPLWVMGAGLDWILGVARTVSDLPGAVGQIKAPPTSVLPLVAAAGLIFILWRRRGRYAAALPALAAVAMWGLSDRPDILIARDGALVGVMTAEGRALSKARGAGFTARLWVENDGERISQENAADRWAALEGRIVHLSRKSDLAGFGGCDAQMLVISVYPLEDGSGCTIIGPAELSRNGSMAITRSEAGLRITTARALAGQRPWSETWPADAPRTIAQRGVP</sequence>
<evidence type="ECO:0000256" key="4">
    <source>
        <dbReference type="ARBA" id="ARBA00022989"/>
    </source>
</evidence>
<keyword evidence="5 6" id="KW-0472">Membrane</keyword>
<evidence type="ECO:0000256" key="2">
    <source>
        <dbReference type="ARBA" id="ARBA00022475"/>
    </source>
</evidence>
<evidence type="ECO:0000259" key="7">
    <source>
        <dbReference type="Pfam" id="PF03772"/>
    </source>
</evidence>
<accession>A0A1N7N7P6</accession>
<comment type="subcellular location">
    <subcellularLocation>
        <location evidence="1">Cell membrane</location>
        <topology evidence="1">Multi-pass membrane protein</topology>
    </subcellularLocation>
</comment>
<feature type="domain" description="DUF4131" evidence="8">
    <location>
        <begin position="41"/>
        <end position="197"/>
    </location>
</feature>
<evidence type="ECO:0000256" key="6">
    <source>
        <dbReference type="SAM" id="Phobius"/>
    </source>
</evidence>
<feature type="transmembrane region" description="Helical" evidence="6">
    <location>
        <begin position="295"/>
        <end position="313"/>
    </location>
</feature>
<feature type="transmembrane region" description="Helical" evidence="6">
    <location>
        <begin position="492"/>
        <end position="510"/>
    </location>
</feature>
<evidence type="ECO:0000259" key="8">
    <source>
        <dbReference type="Pfam" id="PF13567"/>
    </source>
</evidence>
<dbReference type="STRING" id="633194.SAMN05421759_10739"/>
<gene>
    <name evidence="9" type="ORF">SAMN05421759_10739</name>
</gene>
<dbReference type="OrthoDB" id="9790149at2"/>
<organism evidence="9 10">
    <name type="scientific">Roseivivax lentus</name>
    <dbReference type="NCBI Taxonomy" id="633194"/>
    <lineage>
        <taxon>Bacteria</taxon>
        <taxon>Pseudomonadati</taxon>
        <taxon>Pseudomonadota</taxon>
        <taxon>Alphaproteobacteria</taxon>
        <taxon>Rhodobacterales</taxon>
        <taxon>Roseobacteraceae</taxon>
        <taxon>Roseivivax</taxon>
    </lineage>
</organism>
<feature type="domain" description="ComEC/Rec2-related protein" evidence="7">
    <location>
        <begin position="236"/>
        <end position="513"/>
    </location>
</feature>
<keyword evidence="3 6" id="KW-0812">Transmembrane</keyword>
<dbReference type="InterPro" id="IPR025405">
    <property type="entry name" value="DUF4131"/>
</dbReference>
<dbReference type="InterPro" id="IPR052159">
    <property type="entry name" value="Competence_DNA_uptake"/>
</dbReference>
<evidence type="ECO:0000256" key="1">
    <source>
        <dbReference type="ARBA" id="ARBA00004651"/>
    </source>
</evidence>
<dbReference type="InterPro" id="IPR004477">
    <property type="entry name" value="ComEC_N"/>
</dbReference>
<evidence type="ECO:0000256" key="5">
    <source>
        <dbReference type="ARBA" id="ARBA00023136"/>
    </source>
</evidence>
<feature type="transmembrane region" description="Helical" evidence="6">
    <location>
        <begin position="366"/>
        <end position="383"/>
    </location>
</feature>
<feature type="transmembrane region" description="Helical" evidence="6">
    <location>
        <begin position="65"/>
        <end position="86"/>
    </location>
</feature>
<dbReference type="AlphaFoldDB" id="A0A1N7N7P6"/>
<dbReference type="RefSeq" id="WP_076448387.1">
    <property type="nucleotide sequence ID" value="NZ_FTOQ01000007.1"/>
</dbReference>
<dbReference type="Pfam" id="PF03772">
    <property type="entry name" value="Competence"/>
    <property type="match status" value="1"/>
</dbReference>
<evidence type="ECO:0000313" key="10">
    <source>
        <dbReference type="Proteomes" id="UP000186684"/>
    </source>
</evidence>
<feature type="transmembrane region" description="Helical" evidence="6">
    <location>
        <begin position="429"/>
        <end position="454"/>
    </location>
</feature>